<evidence type="ECO:0000313" key="12">
    <source>
        <dbReference type="EnsemblFungi" id="MVLG_07011T0"/>
    </source>
</evidence>
<dbReference type="EMBL" id="AEIJ01000976">
    <property type="status" value="NOT_ANNOTATED_CDS"/>
    <property type="molecule type" value="Genomic_DNA"/>
</dbReference>
<dbReference type="Gene3D" id="3.40.50.1700">
    <property type="entry name" value="Glycoside hydrolase family 3 C-terminal domain"/>
    <property type="match status" value="1"/>
</dbReference>
<dbReference type="InterPro" id="IPR050288">
    <property type="entry name" value="Cellulose_deg_GH3"/>
</dbReference>
<dbReference type="AlphaFoldDB" id="U5HJ17"/>
<keyword evidence="5" id="KW-0378">Hydrolase</keyword>
<reference evidence="11" key="2">
    <citation type="submission" date="2010-11" db="EMBL/GenBank/DDBJ databases">
        <authorList>
            <consortium name="The Broad Institute Genome Sequencing Platform"/>
            <person name="Earl A."/>
            <person name="Ward D."/>
            <person name="Feldgarden M."/>
            <person name="Gevers D."/>
            <person name="Butler R."/>
            <person name="Young S.K."/>
            <person name="Zeng Q."/>
            <person name="Gargeya S."/>
            <person name="Fitzgerald M."/>
            <person name="Haas B."/>
            <person name="Abouelleil A."/>
            <person name="Alvarado L."/>
            <person name="Arachchi H.M."/>
            <person name="Berlin A."/>
            <person name="Brown A."/>
            <person name="Chapman S.B."/>
            <person name="Chen Z."/>
            <person name="Dunbar C."/>
            <person name="Freedman E."/>
            <person name="Gearin G."/>
            <person name="Gellesch M."/>
            <person name="Goldberg J."/>
            <person name="Griggs A."/>
            <person name="Gujja S."/>
            <person name="Heilman E."/>
            <person name="Heiman D."/>
            <person name="Howarth C."/>
            <person name="Larson L."/>
            <person name="Lui A."/>
            <person name="MacDonald P.J.P."/>
            <person name="Mehta T."/>
            <person name="Montmayeur A."/>
            <person name="Murphy C."/>
            <person name="Neiman D."/>
            <person name="Pearson M."/>
            <person name="Priest M."/>
            <person name="Roberts A."/>
            <person name="Saif S."/>
            <person name="Shea T."/>
            <person name="Shenoy N."/>
            <person name="Sisk P."/>
            <person name="Stolte C."/>
            <person name="Sykes S."/>
            <person name="White J."/>
            <person name="Yandava C."/>
            <person name="Wortman J."/>
            <person name="Nusbaum C."/>
            <person name="Birren B."/>
        </authorList>
    </citation>
    <scope>NUCLEOTIDE SEQUENCE</scope>
    <source>
        <strain evidence="11">P1A1 Lamole</strain>
    </source>
</reference>
<reference evidence="11 13" key="3">
    <citation type="journal article" date="2015" name="BMC Genomics">
        <title>Sex and parasites: genomic and transcriptomic analysis of Microbotryum lychnidis-dioicae, the biotrophic and plant-castrating anther smut fungus.</title>
        <authorList>
            <person name="Perlin M.H."/>
            <person name="Amselem J."/>
            <person name="Fontanillas E."/>
            <person name="Toh S.S."/>
            <person name="Chen Z."/>
            <person name="Goldberg J."/>
            <person name="Duplessis S."/>
            <person name="Henrissat B."/>
            <person name="Young S."/>
            <person name="Zeng Q."/>
            <person name="Aguileta G."/>
            <person name="Petit E."/>
            <person name="Badouin H."/>
            <person name="Andrews J."/>
            <person name="Razeeq D."/>
            <person name="Gabaldon T."/>
            <person name="Quesneville H."/>
            <person name="Giraud T."/>
            <person name="Hood M.E."/>
            <person name="Schultz D.J."/>
            <person name="Cuomo C.A."/>
        </authorList>
    </citation>
    <scope>NUCLEOTIDE SEQUENCE [LARGE SCALE GENOMIC DNA]</scope>
    <source>
        <strain evidence="13">p1A1 Lamole</strain>
        <strain evidence="11">P1A1 Lamole</strain>
    </source>
</reference>
<evidence type="ECO:0000256" key="8">
    <source>
        <dbReference type="ARBA" id="ARBA00023295"/>
    </source>
</evidence>
<dbReference type="SMART" id="SM01217">
    <property type="entry name" value="Fn3_like"/>
    <property type="match status" value="1"/>
</dbReference>
<dbReference type="HOGENOM" id="CLU_004542_0_3_1"/>
<evidence type="ECO:0000313" key="11">
    <source>
        <dbReference type="EMBL" id="KDE02432.1"/>
    </source>
</evidence>
<dbReference type="Gene3D" id="2.60.40.10">
    <property type="entry name" value="Immunoglobulins"/>
    <property type="match status" value="1"/>
</dbReference>
<proteinExistence type="inferred from homology"/>
<protein>
    <recommendedName>
        <fullName evidence="4">beta-glucosidase</fullName>
        <ecNumber evidence="4">3.2.1.21</ecNumber>
    </recommendedName>
</protein>
<keyword evidence="9" id="KW-0624">Polysaccharide degradation</keyword>
<evidence type="ECO:0000259" key="10">
    <source>
        <dbReference type="SMART" id="SM01217"/>
    </source>
</evidence>
<evidence type="ECO:0000256" key="9">
    <source>
        <dbReference type="ARBA" id="ARBA00023326"/>
    </source>
</evidence>
<dbReference type="EMBL" id="GL541824">
    <property type="protein sequence ID" value="KDE02432.1"/>
    <property type="molecule type" value="Genomic_DNA"/>
</dbReference>
<dbReference type="InterPro" id="IPR036881">
    <property type="entry name" value="Glyco_hydro_3_C_sf"/>
</dbReference>
<dbReference type="SUPFAM" id="SSF52279">
    <property type="entry name" value="Beta-D-glucan exohydrolase, C-terminal domain"/>
    <property type="match status" value="1"/>
</dbReference>
<feature type="domain" description="Fibronectin type III-like" evidence="10">
    <location>
        <begin position="90"/>
        <end position="159"/>
    </location>
</feature>
<dbReference type="OrthoDB" id="416222at2759"/>
<name>U5HJ17_USTV1</name>
<comment type="catalytic activity">
    <reaction evidence="1">
        <text>Hydrolysis of terminal, non-reducing beta-D-glucosyl residues with release of beta-D-glucose.</text>
        <dbReference type="EC" id="3.2.1.21"/>
    </reaction>
</comment>
<dbReference type="InterPro" id="IPR013783">
    <property type="entry name" value="Ig-like_fold"/>
</dbReference>
<dbReference type="GO" id="GO:0008422">
    <property type="term" value="F:beta-glucosidase activity"/>
    <property type="evidence" value="ECO:0007669"/>
    <property type="project" value="UniProtKB-EC"/>
</dbReference>
<keyword evidence="7" id="KW-0119">Carbohydrate metabolism</keyword>
<comment type="similarity">
    <text evidence="3">Belongs to the glycosyl hydrolase 3 family.</text>
</comment>
<dbReference type="PANTHER" id="PTHR42715">
    <property type="entry name" value="BETA-GLUCOSIDASE"/>
    <property type="match status" value="1"/>
</dbReference>
<evidence type="ECO:0000256" key="2">
    <source>
        <dbReference type="ARBA" id="ARBA00004987"/>
    </source>
</evidence>
<reference evidence="12" key="4">
    <citation type="submission" date="2015-06" db="UniProtKB">
        <authorList>
            <consortium name="EnsemblFungi"/>
        </authorList>
    </citation>
    <scope>IDENTIFICATION</scope>
</reference>
<evidence type="ECO:0000256" key="7">
    <source>
        <dbReference type="ARBA" id="ARBA00023277"/>
    </source>
</evidence>
<dbReference type="GO" id="GO:0030245">
    <property type="term" value="P:cellulose catabolic process"/>
    <property type="evidence" value="ECO:0007669"/>
    <property type="project" value="UniProtKB-KW"/>
</dbReference>
<evidence type="ECO:0000256" key="6">
    <source>
        <dbReference type="ARBA" id="ARBA00023001"/>
    </source>
</evidence>
<dbReference type="Pfam" id="PF14310">
    <property type="entry name" value="Fn3-like"/>
    <property type="match status" value="1"/>
</dbReference>
<keyword evidence="13" id="KW-1185">Reference proteome</keyword>
<keyword evidence="6" id="KW-0136">Cellulose degradation</keyword>
<dbReference type="EnsemblFungi" id="MVLG_07011T0">
    <property type="protein sequence ID" value="MVLG_07011T0"/>
    <property type="gene ID" value="MVLG_07011"/>
</dbReference>
<dbReference type="InterPro" id="IPR026891">
    <property type="entry name" value="Fn3-like"/>
</dbReference>
<evidence type="ECO:0000256" key="4">
    <source>
        <dbReference type="ARBA" id="ARBA00012744"/>
    </source>
</evidence>
<evidence type="ECO:0000256" key="1">
    <source>
        <dbReference type="ARBA" id="ARBA00000448"/>
    </source>
</evidence>
<dbReference type="PANTHER" id="PTHR42715:SF2">
    <property type="entry name" value="BETA-GLUCOSIDASE F-RELATED"/>
    <property type="match status" value="1"/>
</dbReference>
<organism evidence="11">
    <name type="scientific">Microbotryum lychnidis-dioicae (strain p1A1 Lamole / MvSl-1064)</name>
    <name type="common">Anther smut fungus</name>
    <dbReference type="NCBI Taxonomy" id="683840"/>
    <lineage>
        <taxon>Eukaryota</taxon>
        <taxon>Fungi</taxon>
        <taxon>Dikarya</taxon>
        <taxon>Basidiomycota</taxon>
        <taxon>Pucciniomycotina</taxon>
        <taxon>Microbotryomycetes</taxon>
        <taxon>Microbotryales</taxon>
        <taxon>Microbotryaceae</taxon>
        <taxon>Microbotryum</taxon>
    </lineage>
</organism>
<dbReference type="STRING" id="683840.U5HJ17"/>
<gene>
    <name evidence="11" type="ORF">MVLG_07011</name>
</gene>
<dbReference type="Proteomes" id="UP000017200">
    <property type="component" value="Unassembled WGS sequence"/>
</dbReference>
<accession>U5HJ17</accession>
<dbReference type="OMA" id="HEPAFQV"/>
<evidence type="ECO:0000256" key="3">
    <source>
        <dbReference type="ARBA" id="ARBA00005336"/>
    </source>
</evidence>
<evidence type="ECO:0000313" key="13">
    <source>
        <dbReference type="Proteomes" id="UP000017200"/>
    </source>
</evidence>
<comment type="pathway">
    <text evidence="2">Glycan metabolism; cellulose degradation.</text>
</comment>
<evidence type="ECO:0000256" key="5">
    <source>
        <dbReference type="ARBA" id="ARBA00022801"/>
    </source>
</evidence>
<dbReference type="InParanoid" id="U5HJ17"/>
<dbReference type="EC" id="3.2.1.21" evidence="4"/>
<sequence>MRLTCFTNRAWHPQITYSEGLFIAYRWFDAKSIAPRFEFGFGLSYTTFRYSALSVTALSQGGTTTKSNLYDDFYCITYQVTNRGPVDGAEISQVYLAFPPSAQEPLKVVREFARTFLKNRTGSTVTIKLNRRAFSIWDVALQSWKVPRGDFTVFVGASSRDIRLRSAIENPSAS</sequence>
<keyword evidence="8" id="KW-0326">Glycosidase</keyword>
<reference evidence="13" key="1">
    <citation type="submission" date="2010-11" db="EMBL/GenBank/DDBJ databases">
        <title>The genome sequence of Microbotryum violaceum strain p1A1 Lamole.</title>
        <authorList>
            <person name="Cuomo C."/>
            <person name="Perlin M."/>
            <person name="Young S.K."/>
            <person name="Zeng Q."/>
            <person name="Gargeya S."/>
            <person name="Alvarado L."/>
            <person name="Berlin A."/>
            <person name="Chapman S.B."/>
            <person name="Chen Z."/>
            <person name="Freedman E."/>
            <person name="Gellesch M."/>
            <person name="Goldberg J."/>
            <person name="Griggs A."/>
            <person name="Gujja S."/>
            <person name="Heilman E."/>
            <person name="Heiman D."/>
            <person name="Howarth C."/>
            <person name="Mehta T."/>
            <person name="Neiman D."/>
            <person name="Pearson M."/>
            <person name="Roberts A."/>
            <person name="Saif S."/>
            <person name="Shea T."/>
            <person name="Shenoy N."/>
            <person name="Sisk P."/>
            <person name="Stolte C."/>
            <person name="Sykes S."/>
            <person name="White J."/>
            <person name="Yandava C."/>
            <person name="Haas B."/>
            <person name="Nusbaum C."/>
            <person name="Birren B."/>
        </authorList>
    </citation>
    <scope>NUCLEOTIDE SEQUENCE [LARGE SCALE GENOMIC DNA]</scope>
    <source>
        <strain evidence="13">p1A1 Lamole</strain>
    </source>
</reference>